<feature type="region of interest" description="Disordered" evidence="1">
    <location>
        <begin position="1"/>
        <end position="20"/>
    </location>
</feature>
<keyword evidence="2" id="KW-1185">Reference proteome</keyword>
<feature type="compositionally biased region" description="Polar residues" evidence="1">
    <location>
        <begin position="125"/>
        <end position="134"/>
    </location>
</feature>
<evidence type="ECO:0000256" key="1">
    <source>
        <dbReference type="SAM" id="MobiDB-lite"/>
    </source>
</evidence>
<feature type="compositionally biased region" description="Polar residues" evidence="1">
    <location>
        <begin position="107"/>
        <end position="118"/>
    </location>
</feature>
<dbReference type="WBParaSite" id="PDA_v2.g6033.t1">
    <property type="protein sequence ID" value="PDA_v2.g6033.t1"/>
    <property type="gene ID" value="PDA_v2.g6033"/>
</dbReference>
<feature type="compositionally biased region" description="Low complexity" evidence="1">
    <location>
        <begin position="7"/>
        <end position="20"/>
    </location>
</feature>
<sequence>MLEPIVVTPSSAASSVSTPPSPLLFPSRHLSINSGINIGIENRDGGDSIGTAASITFYNNPPSRKISTISTRKTSSPSRVFSSVSKFMTLDFPSSASRRLSQLLPPRTNSSSTAQNNNGNGGKRSMSSRLSAGQMSVRRFSGTKKDTIQTGGSTMSTGRSLLAATLRVSKRFENIF</sequence>
<reference evidence="3" key="1">
    <citation type="submission" date="2022-11" db="UniProtKB">
        <authorList>
            <consortium name="WormBaseParasite"/>
        </authorList>
    </citation>
    <scope>IDENTIFICATION</scope>
</reference>
<accession>A0A914QRC4</accession>
<organism evidence="2 3">
    <name type="scientific">Panagrolaimus davidi</name>
    <dbReference type="NCBI Taxonomy" id="227884"/>
    <lineage>
        <taxon>Eukaryota</taxon>
        <taxon>Metazoa</taxon>
        <taxon>Ecdysozoa</taxon>
        <taxon>Nematoda</taxon>
        <taxon>Chromadorea</taxon>
        <taxon>Rhabditida</taxon>
        <taxon>Tylenchina</taxon>
        <taxon>Panagrolaimomorpha</taxon>
        <taxon>Panagrolaimoidea</taxon>
        <taxon>Panagrolaimidae</taxon>
        <taxon>Panagrolaimus</taxon>
    </lineage>
</organism>
<evidence type="ECO:0000313" key="2">
    <source>
        <dbReference type="Proteomes" id="UP000887578"/>
    </source>
</evidence>
<protein>
    <submittedName>
        <fullName evidence="3">Uncharacterized protein</fullName>
    </submittedName>
</protein>
<dbReference type="Proteomes" id="UP000887578">
    <property type="component" value="Unplaced"/>
</dbReference>
<proteinExistence type="predicted"/>
<dbReference type="AlphaFoldDB" id="A0A914QRC4"/>
<name>A0A914QRC4_9BILA</name>
<feature type="region of interest" description="Disordered" evidence="1">
    <location>
        <begin position="103"/>
        <end position="156"/>
    </location>
</feature>
<evidence type="ECO:0000313" key="3">
    <source>
        <dbReference type="WBParaSite" id="PDA_v2.g6033.t1"/>
    </source>
</evidence>